<protein>
    <submittedName>
        <fullName evidence="2">Glycerophosphodiester phosphodiesterase</fullName>
    </submittedName>
</protein>
<proteinExistence type="predicted"/>
<dbReference type="PANTHER" id="PTHR46211:SF14">
    <property type="entry name" value="GLYCEROPHOSPHODIESTER PHOSPHODIESTERASE"/>
    <property type="match status" value="1"/>
</dbReference>
<dbReference type="AlphaFoldDB" id="A0A4S3ZYS5"/>
<dbReference type="PROSITE" id="PS51704">
    <property type="entry name" value="GP_PDE"/>
    <property type="match status" value="1"/>
</dbReference>
<dbReference type="GO" id="GO:0008081">
    <property type="term" value="F:phosphoric diester hydrolase activity"/>
    <property type="evidence" value="ECO:0007669"/>
    <property type="project" value="InterPro"/>
</dbReference>
<dbReference type="PROSITE" id="PS50007">
    <property type="entry name" value="PIPLC_X_DOMAIN"/>
    <property type="match status" value="1"/>
</dbReference>
<keyword evidence="3" id="KW-1185">Reference proteome</keyword>
<comment type="caution">
    <text evidence="2">The sequence shown here is derived from an EMBL/GenBank/DDBJ whole genome shotgun (WGS) entry which is preliminary data.</text>
</comment>
<gene>
    <name evidence="2" type="ORF">E6C50_04845</name>
</gene>
<evidence type="ECO:0000313" key="2">
    <source>
        <dbReference type="EMBL" id="THF51108.1"/>
    </source>
</evidence>
<dbReference type="EMBL" id="SSNZ01000002">
    <property type="protein sequence ID" value="THF51108.1"/>
    <property type="molecule type" value="Genomic_DNA"/>
</dbReference>
<dbReference type="SUPFAM" id="SSF51695">
    <property type="entry name" value="PLC-like phosphodiesterases"/>
    <property type="match status" value="1"/>
</dbReference>
<evidence type="ECO:0000259" key="1">
    <source>
        <dbReference type="PROSITE" id="PS51704"/>
    </source>
</evidence>
<organism evidence="2 3">
    <name type="scientific">Flavobacterium supellecticarium</name>
    <dbReference type="NCBI Taxonomy" id="2565924"/>
    <lineage>
        <taxon>Bacteria</taxon>
        <taxon>Pseudomonadati</taxon>
        <taxon>Bacteroidota</taxon>
        <taxon>Flavobacteriia</taxon>
        <taxon>Flavobacteriales</taxon>
        <taxon>Flavobacteriaceae</taxon>
        <taxon>Flavobacterium</taxon>
    </lineage>
</organism>
<dbReference type="InterPro" id="IPR017946">
    <property type="entry name" value="PLC-like_Pdiesterase_TIM-brl"/>
</dbReference>
<dbReference type="Gene3D" id="3.20.20.190">
    <property type="entry name" value="Phosphatidylinositol (PI) phosphodiesterase"/>
    <property type="match status" value="1"/>
</dbReference>
<dbReference type="OrthoDB" id="384721at2"/>
<feature type="domain" description="GP-PDE" evidence="1">
    <location>
        <begin position="2"/>
        <end position="226"/>
    </location>
</feature>
<name>A0A4S3ZYS5_9FLAO</name>
<dbReference type="InterPro" id="IPR030395">
    <property type="entry name" value="GP_PDE_dom"/>
</dbReference>
<dbReference type="GO" id="GO:0006629">
    <property type="term" value="P:lipid metabolic process"/>
    <property type="evidence" value="ECO:0007669"/>
    <property type="project" value="InterPro"/>
</dbReference>
<dbReference type="RefSeq" id="WP_136402095.1">
    <property type="nucleotide sequence ID" value="NZ_SSNZ01000002.1"/>
</dbReference>
<evidence type="ECO:0000313" key="3">
    <source>
        <dbReference type="Proteomes" id="UP000307507"/>
    </source>
</evidence>
<dbReference type="Pfam" id="PF03009">
    <property type="entry name" value="GDPD"/>
    <property type="match status" value="1"/>
</dbReference>
<dbReference type="Proteomes" id="UP000307507">
    <property type="component" value="Unassembled WGS sequence"/>
</dbReference>
<dbReference type="PANTHER" id="PTHR46211">
    <property type="entry name" value="GLYCEROPHOSPHORYL DIESTER PHOSPHODIESTERASE"/>
    <property type="match status" value="1"/>
</dbReference>
<sequence length="226" mass="25204">MIHKIGHRGAKGFLAENTLESFSKALDLGANAIELDVHVCATGEIVVIHDFTVDRTTNGFGEVHQLSLSELKKFRIEALYTIPLLEEVLDLVAGKCWVNVELKGHGTAEPVAGLIERYVNEKGWEYADFVVSSFQKEELKRIKKINPEIPIGVLTQASVEQAIHWADQLSAQAIHPHFSLLTEDNCKEAQAKGYAIFTWTVNEEDDIRRVKALGVEGIISDFPNRL</sequence>
<reference evidence="2 3" key="1">
    <citation type="submission" date="2019-04" db="EMBL/GenBank/DDBJ databases">
        <title>Flavobacterium sp. nov. isolated from construction timber.</title>
        <authorList>
            <person name="Lin S.-Y."/>
            <person name="Chang C.-T."/>
            <person name="Young C.-C."/>
        </authorList>
    </citation>
    <scope>NUCLEOTIDE SEQUENCE [LARGE SCALE GENOMIC DNA]</scope>
    <source>
        <strain evidence="2 3">CC-CTC003</strain>
    </source>
</reference>
<accession>A0A4S3ZYS5</accession>